<dbReference type="Proteomes" id="UP001143910">
    <property type="component" value="Unassembled WGS sequence"/>
</dbReference>
<sequence>MTTEVSTAQAKEIVGKITGRYGVLRKELMDRVGKFDPEARREIDENWLNMETALSSAIKTLASEIYGSGARFVFELLQNADDNLFSKAGRNGSEPFITFKIYKSHIVIDCNEDGFTEQNLNAICAVGQSTKSAEYGYIGAKGIGFKSVFIVAEKVCIQSGSFSFKFEHKKNEPGIGMVRPLWFDAQEQLVRPLTRTTLHLHSGNEDTAELKQMIVNELADLKDSCLLFLKKLKRITVEHYDDEGRVTKSTEYSKTKIDEYRVGLNRITIANGERAISRQIYHITTRKASGIEWSAGRSKPPSNTAAAAAASSADVVLAFPLRDEYTPMCTVKQQLFAFLPLRTHDYKFIIHSDFDTTASRQDIVITSKRNTSIRKWIAATFVTAILEFCRHEKLCYEWPAFLPNNNQNNWDSFWAGLNAEIKHQLAETEILKSRNFKSLRRIQDVRILHSSFELNGEPLFDDNQRDPFLSPLYAASATGILRSYGLQVVNALELFELIKLDINSTTSRMHGSATEEWHSAVALMLIAWFEGGFPYVTIAFKLRSLPLLPMRGGTWRSADGSSAYFPTTRGMDVPDKLGLEVLDPTACANADRRALFRHLGISEVEIHTVRTAILAALRKGDASSLSEMKGRFHFLYLTHPSDHRSAATERLWIFIENSKGYWLTDNDIYLRNSIDPYSANALLSTTESAPGLPTKFVHPDFMIHAPQQPKPDHPTWERWFYDYLGVRERIRLISRDGKSLSEAFEYVLNHRPSSFLGLFESLWPHERETLIANAALRRRIQELEATKLCNVKYKLSLEQTWLPLDNLKEIVNRYTESTEIFPLDNFPFLTIDAKQMTGQADSKWKFLWQYFSVNFIDNLGFLLAILSSIQSACRSKPSVRLSERIFDLYVAIATKHAVQQDSAAATKYLKVFFSKQGILVPDTNIWAKASECVWNAPPKLRKKHSLEHLYKRTAHSQQMRYIEELFHNILQIPPISLEDIAAELEALKSDQASDATQILELYVYLDTHGFTSTALRTMFNSTALIMVHNQGQRHWYTPVNTLWSSSTPIRGKATLDVQYEELKRFFVTKLGVKSLTLEMVYDELLQKPQTNTQEDIRVAMLALSNFLREERTLLDPKRLRDAQIFPVKYAMNEPVLRSTESDFAIADRGHLQERFRGKVALLDFDMEDVSKMRSFFSWLGLEDRFLSNSVKEITSVQPNAGRPIRTPGRDLRRKAYYILRLAATYSSPRYSDSPSRLYDWLRNAETLETDDIHVTLQLSQNGSAIPIEDFSPNIHLDDSSEALKLYVPRKKRAQDICFGSVLPRKLLQWLMRYPNGHVESLTDASAIGTLTSIFTCDRYVLDEILDRHGIIQIDITNEDPLDAEDIEDDDTEDMDTPESSNDSATIRAQSYTETVVETVRSSHMVRDSRTVSLGPPVFVSSSPQPMPSFSAGEAETSTHEPPHTMIRPASQHSPILDRFAHVPEETENGRYRALLERVVTAARAATFPSRGAFNLDSLRNALFNDEGDHTVYSFDGGDVAAGFRSESQLQRDIKVGAAGELYVFELFSTIALPGWGRDNWQSTIRRFAREHPQYADLEPWNRRETADFVYSDEQGELTRLLIGAGYLEADVGWEEARPKYFLEVKSTTSRCETPFYMSSNQFTLMQDKHELRDKSEVYMILRVFGLNGRLGMCAYLDPERLRLDGQLLFTGQSWSVVPGAERNNTLTG</sequence>
<protein>
    <submittedName>
        <fullName evidence="1">Uncharacterized protein</fullName>
    </submittedName>
</protein>
<name>A0ACC1NUM4_9HYPO</name>
<evidence type="ECO:0000313" key="2">
    <source>
        <dbReference type="Proteomes" id="UP001143910"/>
    </source>
</evidence>
<comment type="caution">
    <text evidence="1">The sequence shown here is derived from an EMBL/GenBank/DDBJ whole genome shotgun (WGS) entry which is preliminary data.</text>
</comment>
<accession>A0ACC1NUM4</accession>
<dbReference type="EMBL" id="JANJQO010000047">
    <property type="protein sequence ID" value="KAJ2983022.1"/>
    <property type="molecule type" value="Genomic_DNA"/>
</dbReference>
<reference evidence="1" key="1">
    <citation type="submission" date="2022-08" db="EMBL/GenBank/DDBJ databases">
        <title>Genome Sequence of Lecanicillium fungicola.</title>
        <authorList>
            <person name="Buettner E."/>
        </authorList>
    </citation>
    <scope>NUCLEOTIDE SEQUENCE</scope>
    <source>
        <strain evidence="1">Babe33</strain>
    </source>
</reference>
<organism evidence="1 2">
    <name type="scientific">Zarea fungicola</name>
    <dbReference type="NCBI Taxonomy" id="93591"/>
    <lineage>
        <taxon>Eukaryota</taxon>
        <taxon>Fungi</taxon>
        <taxon>Dikarya</taxon>
        <taxon>Ascomycota</taxon>
        <taxon>Pezizomycotina</taxon>
        <taxon>Sordariomycetes</taxon>
        <taxon>Hypocreomycetidae</taxon>
        <taxon>Hypocreales</taxon>
        <taxon>Cordycipitaceae</taxon>
        <taxon>Zarea</taxon>
    </lineage>
</organism>
<keyword evidence="2" id="KW-1185">Reference proteome</keyword>
<gene>
    <name evidence="1" type="ORF">NQ176_g994</name>
</gene>
<evidence type="ECO:0000313" key="1">
    <source>
        <dbReference type="EMBL" id="KAJ2983022.1"/>
    </source>
</evidence>
<proteinExistence type="predicted"/>